<proteinExistence type="predicted"/>
<dbReference type="OrthoDB" id="10454694at2759"/>
<dbReference type="EMBL" id="NKQK01000014">
    <property type="protein sequence ID" value="PSS11755.1"/>
    <property type="molecule type" value="Genomic_DNA"/>
</dbReference>
<reference evidence="2 3" key="1">
    <citation type="submission" date="2017-07" db="EMBL/GenBank/DDBJ databases">
        <title>An improved, manually edited Actinidia chinensis var. chinensis (kiwifruit) genome highlights the challenges associated with draft genomes and gene prediction in plants.</title>
        <authorList>
            <person name="Pilkington S."/>
            <person name="Crowhurst R."/>
            <person name="Hilario E."/>
            <person name="Nardozza S."/>
            <person name="Fraser L."/>
            <person name="Peng Y."/>
            <person name="Gunaseelan K."/>
            <person name="Simpson R."/>
            <person name="Tahir J."/>
            <person name="Deroles S."/>
            <person name="Templeton K."/>
            <person name="Luo Z."/>
            <person name="Davy M."/>
            <person name="Cheng C."/>
            <person name="Mcneilage M."/>
            <person name="Scaglione D."/>
            <person name="Liu Y."/>
            <person name="Zhang Q."/>
            <person name="Datson P."/>
            <person name="De Silva N."/>
            <person name="Gardiner S."/>
            <person name="Bassett H."/>
            <person name="Chagne D."/>
            <person name="Mccallum J."/>
            <person name="Dzierzon H."/>
            <person name="Deng C."/>
            <person name="Wang Y.-Y."/>
            <person name="Barron N."/>
            <person name="Manako K."/>
            <person name="Bowen J."/>
            <person name="Foster T."/>
            <person name="Erridge Z."/>
            <person name="Tiffin H."/>
            <person name="Waite C."/>
            <person name="Davies K."/>
            <person name="Grierson E."/>
            <person name="Laing W."/>
            <person name="Kirk R."/>
            <person name="Chen X."/>
            <person name="Wood M."/>
            <person name="Montefiori M."/>
            <person name="Brummell D."/>
            <person name="Schwinn K."/>
            <person name="Catanach A."/>
            <person name="Fullerton C."/>
            <person name="Li D."/>
            <person name="Meiyalaghan S."/>
            <person name="Nieuwenhuizen N."/>
            <person name="Read N."/>
            <person name="Prakash R."/>
            <person name="Hunter D."/>
            <person name="Zhang H."/>
            <person name="Mckenzie M."/>
            <person name="Knabel M."/>
            <person name="Harris A."/>
            <person name="Allan A."/>
            <person name="Chen A."/>
            <person name="Janssen B."/>
            <person name="Plunkett B."/>
            <person name="Dwamena C."/>
            <person name="Voogd C."/>
            <person name="Leif D."/>
            <person name="Lafferty D."/>
            <person name="Souleyre E."/>
            <person name="Varkonyi-Gasic E."/>
            <person name="Gambi F."/>
            <person name="Hanley J."/>
            <person name="Yao J.-L."/>
            <person name="Cheung J."/>
            <person name="David K."/>
            <person name="Warren B."/>
            <person name="Marsh K."/>
            <person name="Snowden K."/>
            <person name="Lin-Wang K."/>
            <person name="Brian L."/>
            <person name="Martinez-Sanchez M."/>
            <person name="Wang M."/>
            <person name="Ileperuma N."/>
            <person name="Macnee N."/>
            <person name="Campin R."/>
            <person name="Mcatee P."/>
            <person name="Drummond R."/>
            <person name="Espley R."/>
            <person name="Ireland H."/>
            <person name="Wu R."/>
            <person name="Atkinson R."/>
            <person name="Karunairetnam S."/>
            <person name="Bulley S."/>
            <person name="Chunkath S."/>
            <person name="Hanley Z."/>
            <person name="Storey R."/>
            <person name="Thrimawithana A."/>
            <person name="Thomson S."/>
            <person name="David C."/>
            <person name="Testolin R."/>
        </authorList>
    </citation>
    <scope>NUCLEOTIDE SEQUENCE [LARGE SCALE GENOMIC DNA]</scope>
    <source>
        <strain evidence="3">cv. Red5</strain>
        <tissue evidence="2">Young leaf</tissue>
    </source>
</reference>
<dbReference type="InParanoid" id="A0A2R6QPA4"/>
<gene>
    <name evidence="2" type="ORF">CEY00_Acc16031</name>
</gene>
<reference evidence="3" key="2">
    <citation type="journal article" date="2018" name="BMC Genomics">
        <title>A manually annotated Actinidia chinensis var. chinensis (kiwifruit) genome highlights the challenges associated with draft genomes and gene prediction in plants.</title>
        <authorList>
            <person name="Pilkington S.M."/>
            <person name="Crowhurst R."/>
            <person name="Hilario E."/>
            <person name="Nardozza S."/>
            <person name="Fraser L."/>
            <person name="Peng Y."/>
            <person name="Gunaseelan K."/>
            <person name="Simpson R."/>
            <person name="Tahir J."/>
            <person name="Deroles S.C."/>
            <person name="Templeton K."/>
            <person name="Luo Z."/>
            <person name="Davy M."/>
            <person name="Cheng C."/>
            <person name="McNeilage M."/>
            <person name="Scaglione D."/>
            <person name="Liu Y."/>
            <person name="Zhang Q."/>
            <person name="Datson P."/>
            <person name="De Silva N."/>
            <person name="Gardiner S.E."/>
            <person name="Bassett H."/>
            <person name="Chagne D."/>
            <person name="McCallum J."/>
            <person name="Dzierzon H."/>
            <person name="Deng C."/>
            <person name="Wang Y.Y."/>
            <person name="Barron L."/>
            <person name="Manako K."/>
            <person name="Bowen J."/>
            <person name="Foster T.M."/>
            <person name="Erridge Z.A."/>
            <person name="Tiffin H."/>
            <person name="Waite C.N."/>
            <person name="Davies K.M."/>
            <person name="Grierson E.P."/>
            <person name="Laing W.A."/>
            <person name="Kirk R."/>
            <person name="Chen X."/>
            <person name="Wood M."/>
            <person name="Montefiori M."/>
            <person name="Brummell D.A."/>
            <person name="Schwinn K.E."/>
            <person name="Catanach A."/>
            <person name="Fullerton C."/>
            <person name="Li D."/>
            <person name="Meiyalaghan S."/>
            <person name="Nieuwenhuizen N."/>
            <person name="Read N."/>
            <person name="Prakash R."/>
            <person name="Hunter D."/>
            <person name="Zhang H."/>
            <person name="McKenzie M."/>
            <person name="Knabel M."/>
            <person name="Harris A."/>
            <person name="Allan A.C."/>
            <person name="Gleave A."/>
            <person name="Chen A."/>
            <person name="Janssen B.J."/>
            <person name="Plunkett B."/>
            <person name="Ampomah-Dwamena C."/>
            <person name="Voogd C."/>
            <person name="Leif D."/>
            <person name="Lafferty D."/>
            <person name="Souleyre E.J.F."/>
            <person name="Varkonyi-Gasic E."/>
            <person name="Gambi F."/>
            <person name="Hanley J."/>
            <person name="Yao J.L."/>
            <person name="Cheung J."/>
            <person name="David K.M."/>
            <person name="Warren B."/>
            <person name="Marsh K."/>
            <person name="Snowden K.C."/>
            <person name="Lin-Wang K."/>
            <person name="Brian L."/>
            <person name="Martinez-Sanchez M."/>
            <person name="Wang M."/>
            <person name="Ileperuma N."/>
            <person name="Macnee N."/>
            <person name="Campin R."/>
            <person name="McAtee P."/>
            <person name="Drummond R.S.M."/>
            <person name="Espley R.V."/>
            <person name="Ireland H.S."/>
            <person name="Wu R."/>
            <person name="Atkinson R.G."/>
            <person name="Karunairetnam S."/>
            <person name="Bulley S."/>
            <person name="Chunkath S."/>
            <person name="Hanley Z."/>
            <person name="Storey R."/>
            <person name="Thrimawithana A.H."/>
            <person name="Thomson S."/>
            <person name="David C."/>
            <person name="Testolin R."/>
            <person name="Huang H."/>
            <person name="Hellens R.P."/>
            <person name="Schaffer R.J."/>
        </authorList>
    </citation>
    <scope>NUCLEOTIDE SEQUENCE [LARGE SCALE GENOMIC DNA]</scope>
    <source>
        <strain evidence="3">cv. Red5</strain>
    </source>
</reference>
<feature type="compositionally biased region" description="Basic and acidic residues" evidence="1">
    <location>
        <begin position="109"/>
        <end position="127"/>
    </location>
</feature>
<feature type="compositionally biased region" description="Low complexity" evidence="1">
    <location>
        <begin position="95"/>
        <end position="104"/>
    </location>
</feature>
<comment type="caution">
    <text evidence="2">The sequence shown here is derived from an EMBL/GenBank/DDBJ whole genome shotgun (WGS) entry which is preliminary data.</text>
</comment>
<feature type="compositionally biased region" description="Basic residues" evidence="1">
    <location>
        <begin position="80"/>
        <end position="91"/>
    </location>
</feature>
<evidence type="ECO:0000313" key="3">
    <source>
        <dbReference type="Proteomes" id="UP000241394"/>
    </source>
</evidence>
<feature type="region of interest" description="Disordered" evidence="1">
    <location>
        <begin position="39"/>
        <end position="137"/>
    </location>
</feature>
<dbReference type="AlphaFoldDB" id="A0A2R6QPA4"/>
<keyword evidence="3" id="KW-1185">Reference proteome</keyword>
<evidence type="ECO:0000313" key="2">
    <source>
        <dbReference type="EMBL" id="PSS11755.1"/>
    </source>
</evidence>
<dbReference type="Gramene" id="PSS11755">
    <property type="protein sequence ID" value="PSS11755"/>
    <property type="gene ID" value="CEY00_Acc16031"/>
</dbReference>
<dbReference type="Proteomes" id="UP000241394">
    <property type="component" value="Chromosome LG14"/>
</dbReference>
<accession>A0A2R6QPA4</accession>
<protein>
    <submittedName>
        <fullName evidence="2">Matrix metalloproteinase-15 like</fullName>
    </submittedName>
</protein>
<feature type="compositionally biased region" description="Polar residues" evidence="1">
    <location>
        <begin position="66"/>
        <end position="75"/>
    </location>
</feature>
<evidence type="ECO:0000256" key="1">
    <source>
        <dbReference type="SAM" id="MobiDB-lite"/>
    </source>
</evidence>
<name>A0A2R6QPA4_ACTCC</name>
<feature type="compositionally biased region" description="Basic and acidic residues" evidence="1">
    <location>
        <begin position="53"/>
        <end position="65"/>
    </location>
</feature>
<sequence>MVNTSQALDLEDFHREIHGMAEQIRVMNENNARLIQLLATTNPPPPAAPFIPDIERSHCSRHSGDNHSQNHSTNQEQRERRRSPSPARPRRERSLSSSESKSSSKTPRAKGEEVRRRRSPHRNDHARRWNMSTSQKI</sequence>
<organism evidence="2 3">
    <name type="scientific">Actinidia chinensis var. chinensis</name>
    <name type="common">Chinese soft-hair kiwi</name>
    <dbReference type="NCBI Taxonomy" id="1590841"/>
    <lineage>
        <taxon>Eukaryota</taxon>
        <taxon>Viridiplantae</taxon>
        <taxon>Streptophyta</taxon>
        <taxon>Embryophyta</taxon>
        <taxon>Tracheophyta</taxon>
        <taxon>Spermatophyta</taxon>
        <taxon>Magnoliopsida</taxon>
        <taxon>eudicotyledons</taxon>
        <taxon>Gunneridae</taxon>
        <taxon>Pentapetalae</taxon>
        <taxon>asterids</taxon>
        <taxon>Ericales</taxon>
        <taxon>Actinidiaceae</taxon>
        <taxon>Actinidia</taxon>
    </lineage>
</organism>